<feature type="compositionally biased region" description="Gly residues" evidence="12">
    <location>
        <begin position="395"/>
        <end position="415"/>
    </location>
</feature>
<evidence type="ECO:0000256" key="11">
    <source>
        <dbReference type="PROSITE-ProRule" id="PRU10061"/>
    </source>
</evidence>
<dbReference type="KEGG" id="gsn:YC6258_04180"/>
<evidence type="ECO:0000256" key="7">
    <source>
        <dbReference type="ARBA" id="ARBA00022801"/>
    </source>
</evidence>
<dbReference type="SUPFAM" id="SSF52266">
    <property type="entry name" value="SGNH hydrolase"/>
    <property type="match status" value="1"/>
</dbReference>
<dbReference type="Gene3D" id="2.60.120.260">
    <property type="entry name" value="Galactose-binding domain-like"/>
    <property type="match status" value="1"/>
</dbReference>
<keyword evidence="17" id="KW-1185">Reference proteome</keyword>
<dbReference type="PANTHER" id="PTHR31490">
    <property type="entry name" value="GLYCOSYL HYDROLASE"/>
    <property type="match status" value="1"/>
</dbReference>
<evidence type="ECO:0000256" key="3">
    <source>
        <dbReference type="ARBA" id="ARBA00012590"/>
    </source>
</evidence>
<dbReference type="InterPro" id="IPR005181">
    <property type="entry name" value="SASA"/>
</dbReference>
<dbReference type="PANTHER" id="PTHR31490:SF88">
    <property type="entry name" value="BETA-XYLANASE"/>
    <property type="match status" value="1"/>
</dbReference>
<evidence type="ECO:0000256" key="2">
    <source>
        <dbReference type="ARBA" id="ARBA00007495"/>
    </source>
</evidence>
<dbReference type="InterPro" id="IPR017853">
    <property type="entry name" value="GH"/>
</dbReference>
<reference evidence="16 17" key="1">
    <citation type="submission" date="2014-01" db="EMBL/GenBank/DDBJ databases">
        <title>Full genme sequencing of cellulolytic bacterium Gynuella sunshinyii YC6258T gen. nov., sp. nov.</title>
        <authorList>
            <person name="Khan H."/>
            <person name="Chung E.J."/>
            <person name="Chung Y.R."/>
        </authorList>
    </citation>
    <scope>NUCLEOTIDE SEQUENCE [LARGE SCALE GENOMIC DNA]</scope>
    <source>
        <strain evidence="16 17">YC6258</strain>
    </source>
</reference>
<dbReference type="PROSITE" id="PS51173">
    <property type="entry name" value="CBM2"/>
    <property type="match status" value="1"/>
</dbReference>
<comment type="similarity">
    <text evidence="2">Belongs to the glycosyl hydrolase 10 (cellulase F) family.</text>
</comment>
<evidence type="ECO:0000256" key="6">
    <source>
        <dbReference type="ARBA" id="ARBA00022737"/>
    </source>
</evidence>
<protein>
    <recommendedName>
        <fullName evidence="3">endo-1,4-beta-xylanase</fullName>
        <ecNumber evidence="3">3.2.1.8</ecNumber>
    </recommendedName>
</protein>
<dbReference type="Gene3D" id="3.20.20.80">
    <property type="entry name" value="Glycosidases"/>
    <property type="match status" value="1"/>
</dbReference>
<keyword evidence="7 16" id="KW-0378">Hydrolase</keyword>
<keyword evidence="5 13" id="KW-0732">Signal</keyword>
<dbReference type="InterPro" id="IPR031768">
    <property type="entry name" value="CBM60_xylan-bd"/>
</dbReference>
<feature type="compositionally biased region" description="Gly residues" evidence="12">
    <location>
        <begin position="500"/>
        <end position="532"/>
    </location>
</feature>
<dbReference type="SUPFAM" id="SSF51445">
    <property type="entry name" value="(Trans)glycosidases"/>
    <property type="match status" value="1"/>
</dbReference>
<dbReference type="EMBL" id="CP007142">
    <property type="protein sequence ID" value="AJQ96214.1"/>
    <property type="molecule type" value="Genomic_DNA"/>
</dbReference>
<dbReference type="PROSITE" id="PS51760">
    <property type="entry name" value="GH10_2"/>
    <property type="match status" value="1"/>
</dbReference>
<feature type="chain" id="PRO_5002183986" description="endo-1,4-beta-xylanase" evidence="13">
    <location>
        <begin position="24"/>
        <end position="975"/>
    </location>
</feature>
<dbReference type="InterPro" id="IPR008979">
    <property type="entry name" value="Galactose-bd-like_sf"/>
</dbReference>
<dbReference type="InterPro" id="IPR001000">
    <property type="entry name" value="GH10_dom"/>
</dbReference>
<dbReference type="GO" id="GO:0030247">
    <property type="term" value="F:polysaccharide binding"/>
    <property type="evidence" value="ECO:0007669"/>
    <property type="project" value="UniProtKB-UniRule"/>
</dbReference>
<dbReference type="GO" id="GO:0031176">
    <property type="term" value="F:endo-1,4-beta-xylanase activity"/>
    <property type="evidence" value="ECO:0007669"/>
    <property type="project" value="UniProtKB-EC"/>
</dbReference>
<dbReference type="Pfam" id="PF16841">
    <property type="entry name" value="CBM60"/>
    <property type="match status" value="1"/>
</dbReference>
<dbReference type="SMART" id="SM00633">
    <property type="entry name" value="Glyco_10"/>
    <property type="match status" value="1"/>
</dbReference>
<organism evidence="16 17">
    <name type="scientific">Gynuella sunshinyii YC6258</name>
    <dbReference type="NCBI Taxonomy" id="1445510"/>
    <lineage>
        <taxon>Bacteria</taxon>
        <taxon>Pseudomonadati</taxon>
        <taxon>Pseudomonadota</taxon>
        <taxon>Gammaproteobacteria</taxon>
        <taxon>Oceanospirillales</taxon>
        <taxon>Saccharospirillaceae</taxon>
        <taxon>Gynuella</taxon>
    </lineage>
</organism>
<dbReference type="InterPro" id="IPR001919">
    <property type="entry name" value="CBD2"/>
</dbReference>
<feature type="domain" description="CBM2" evidence="14">
    <location>
        <begin position="410"/>
        <end position="549"/>
    </location>
</feature>
<dbReference type="Proteomes" id="UP000032266">
    <property type="component" value="Chromosome"/>
</dbReference>
<dbReference type="AlphaFoldDB" id="A0A0C5W0K8"/>
<dbReference type="STRING" id="1445510.YC6258_04180"/>
<evidence type="ECO:0000256" key="12">
    <source>
        <dbReference type="SAM" id="MobiDB-lite"/>
    </source>
</evidence>
<feature type="active site" description="Nucleophile" evidence="11">
    <location>
        <position position="907"/>
    </location>
</feature>
<keyword evidence="4 16" id="KW-0858">Xylan degradation</keyword>
<proteinExistence type="inferred from homology"/>
<evidence type="ECO:0000256" key="13">
    <source>
        <dbReference type="SAM" id="SignalP"/>
    </source>
</evidence>
<evidence type="ECO:0000256" key="1">
    <source>
        <dbReference type="ARBA" id="ARBA00000681"/>
    </source>
</evidence>
<evidence type="ECO:0000256" key="4">
    <source>
        <dbReference type="ARBA" id="ARBA00022651"/>
    </source>
</evidence>
<dbReference type="InterPro" id="IPR031158">
    <property type="entry name" value="GH10_AS"/>
</dbReference>
<gene>
    <name evidence="16" type="ORF">YC6258_04180</name>
</gene>
<dbReference type="InterPro" id="IPR012291">
    <property type="entry name" value="CBM2_carb-bd_dom_sf"/>
</dbReference>
<keyword evidence="6" id="KW-0677">Repeat</keyword>
<sequence length="975" mass="103762">MKKLKNLFSLAVLTSIVSMPAFAEPDPNFHIYLMVGQSNMEGAAPIETQDRVTNSRVMVLQDESCPGLASYGQWRVAAPPLIRCNSGLGPGDYFGKTMADNSDQAVTIGLVGAAFGGQKIEYFLKNCGTYNACQPSFGSTPNNFNGGYQWLIDIARKAQEKGVIKGIIFHQGESNTGDPAWPGRVNQLVTDIRNDLGIGNVPFIAGELPYPACCASHNTLIAQLPSVVSNAHVVSAEGLNIHDQYHFDSPGVREMGRRYANKMLELVDTSASGGDGDNGSGANTIVVRLSGVVGDEAVNLQVGGTTVKAWTATSYMSDYTIKTDATGEIRVGFTNDSGDRDVQVDYIVVNGVVRQAEDQDDNTGVWGNDSCGGGSYSEWLHCNGSIGFGNVDGSSSGGGSSDGGSSGDGNTGGTPGVSANIEIGNDWGEGYCGTLVVTNNNSSAVTWEVSLQMDGDVNSLWNGTWSQSGLTLTVSGAGWNDVLQPGQTDSSVGLCVNRVDGGGDNGGDNGGGDNGGDNGGGDNGGDNGGGGYEVPANNFAVNGGVEDGLSNWGTTAGTLTRSTADKHSGSASAYITGRTSGWHGITFNVGKLTNGNQYDVAVWVKLAPGSADVPMILTAKRQDDSDSSTYNEYEHIATATASASQWTLLQGLYTQSGTPFEKFIVESDNDTVSYYVDDFSVGGEVSDDNGNGGGTNHDFFVGNITTNGSVRSDFVQYWDQITPENEGKWGSVERTRDVYNWSGVDAAYNYAKQHNIPFKQHTFVWGSQYPTWIDSLSPSEQAAEIEEWIRDFCTRYPDVDMIDVVNESTPGHAPAGYAQSAFGSNWIIKSFQLARQYCPNAILILNDYNVLSWNTDEFIAMATPAVNAGVVDAIGLQSHGLEDRSLSDIENKLNRVAALGLPIYISEYDVAKSNDQTQLSVMQSQFPLFYNHPSVKGITLWGYVVGSTWVNGSGLISSNGNPRPAMTWLMNYLGR</sequence>
<keyword evidence="8" id="KW-0119">Carbohydrate metabolism</keyword>
<evidence type="ECO:0000256" key="5">
    <source>
        <dbReference type="ARBA" id="ARBA00022729"/>
    </source>
</evidence>
<dbReference type="InterPro" id="IPR003305">
    <property type="entry name" value="CenC_carb-bd"/>
</dbReference>
<dbReference type="Pfam" id="PF02018">
    <property type="entry name" value="CBM_4_9"/>
    <property type="match status" value="1"/>
</dbReference>
<evidence type="ECO:0000256" key="8">
    <source>
        <dbReference type="ARBA" id="ARBA00023277"/>
    </source>
</evidence>
<dbReference type="SUPFAM" id="SSF49384">
    <property type="entry name" value="Carbohydrate-binding domain"/>
    <property type="match status" value="1"/>
</dbReference>
<dbReference type="SMART" id="SM00637">
    <property type="entry name" value="CBD_II"/>
    <property type="match status" value="1"/>
</dbReference>
<dbReference type="OrthoDB" id="4241492at2"/>
<dbReference type="PATRIC" id="fig|1445510.3.peg.4150"/>
<dbReference type="EC" id="3.2.1.8" evidence="3"/>
<dbReference type="RefSeq" id="WP_044618279.1">
    <property type="nucleotide sequence ID" value="NZ_CP007142.1"/>
</dbReference>
<feature type="region of interest" description="Disordered" evidence="12">
    <location>
        <begin position="483"/>
        <end position="539"/>
    </location>
</feature>
<feature type="domain" description="GH10" evidence="15">
    <location>
        <begin position="704"/>
        <end position="972"/>
    </location>
</feature>
<dbReference type="Pfam" id="PF00553">
    <property type="entry name" value="CBM_2"/>
    <property type="match status" value="1"/>
</dbReference>
<dbReference type="InterPro" id="IPR008965">
    <property type="entry name" value="CBM2/CBM3_carb-bd_dom_sf"/>
</dbReference>
<dbReference type="Pfam" id="PF03629">
    <property type="entry name" value="SASA"/>
    <property type="match status" value="1"/>
</dbReference>
<dbReference type="GO" id="GO:0016788">
    <property type="term" value="F:hydrolase activity, acting on ester bonds"/>
    <property type="evidence" value="ECO:0007669"/>
    <property type="project" value="UniProtKB-ARBA"/>
</dbReference>
<comment type="catalytic activity">
    <reaction evidence="1">
        <text>Endohydrolysis of (1-&gt;4)-beta-D-xylosidic linkages in xylans.</text>
        <dbReference type="EC" id="3.2.1.8"/>
    </reaction>
</comment>
<dbReference type="PROSITE" id="PS00591">
    <property type="entry name" value="GH10_1"/>
    <property type="match status" value="1"/>
</dbReference>
<keyword evidence="9 16" id="KW-0326">Glycosidase</keyword>
<keyword evidence="10" id="KW-0624">Polysaccharide degradation</keyword>
<dbReference type="InterPro" id="IPR044846">
    <property type="entry name" value="GH10"/>
</dbReference>
<accession>A0A0C5W0K8</accession>
<evidence type="ECO:0000256" key="9">
    <source>
        <dbReference type="ARBA" id="ARBA00023295"/>
    </source>
</evidence>
<dbReference type="GO" id="GO:0045493">
    <property type="term" value="P:xylan catabolic process"/>
    <property type="evidence" value="ECO:0007669"/>
    <property type="project" value="UniProtKB-KW"/>
</dbReference>
<dbReference type="HOGENOM" id="CLU_304573_0_0_6"/>
<dbReference type="Pfam" id="PF00331">
    <property type="entry name" value="Glyco_hydro_10"/>
    <property type="match status" value="1"/>
</dbReference>
<dbReference type="InterPro" id="IPR036514">
    <property type="entry name" value="SGNH_hydro_sf"/>
</dbReference>
<evidence type="ECO:0000259" key="15">
    <source>
        <dbReference type="PROSITE" id="PS51760"/>
    </source>
</evidence>
<dbReference type="Gene3D" id="3.40.50.1110">
    <property type="entry name" value="SGNH hydrolase"/>
    <property type="match status" value="1"/>
</dbReference>
<evidence type="ECO:0000313" key="17">
    <source>
        <dbReference type="Proteomes" id="UP000032266"/>
    </source>
</evidence>
<dbReference type="SUPFAM" id="SSF49785">
    <property type="entry name" value="Galactose-binding domain-like"/>
    <property type="match status" value="1"/>
</dbReference>
<dbReference type="Gene3D" id="2.60.40.290">
    <property type="match status" value="1"/>
</dbReference>
<evidence type="ECO:0000259" key="14">
    <source>
        <dbReference type="PROSITE" id="PS51173"/>
    </source>
</evidence>
<evidence type="ECO:0000313" key="16">
    <source>
        <dbReference type="EMBL" id="AJQ96214.1"/>
    </source>
</evidence>
<feature type="region of interest" description="Disordered" evidence="12">
    <location>
        <begin position="393"/>
        <end position="420"/>
    </location>
</feature>
<name>A0A0C5W0K8_9GAMM</name>
<evidence type="ECO:0000256" key="10">
    <source>
        <dbReference type="ARBA" id="ARBA00023326"/>
    </source>
</evidence>
<dbReference type="Gene3D" id="2.60.60.40">
    <property type="match status" value="1"/>
</dbReference>
<feature type="signal peptide" evidence="13">
    <location>
        <begin position="1"/>
        <end position="23"/>
    </location>
</feature>